<evidence type="ECO:0000313" key="2">
    <source>
        <dbReference type="WBParaSite" id="nRc.2.0.1.t43299-RA"/>
    </source>
</evidence>
<evidence type="ECO:0000313" key="1">
    <source>
        <dbReference type="Proteomes" id="UP000887565"/>
    </source>
</evidence>
<name>A0A915KXU5_ROMCU</name>
<keyword evidence="1" id="KW-1185">Reference proteome</keyword>
<reference evidence="2" key="1">
    <citation type="submission" date="2022-11" db="UniProtKB">
        <authorList>
            <consortium name="WormBaseParasite"/>
        </authorList>
    </citation>
    <scope>IDENTIFICATION</scope>
</reference>
<dbReference type="Proteomes" id="UP000887565">
    <property type="component" value="Unplaced"/>
</dbReference>
<dbReference type="WBParaSite" id="nRc.2.0.1.t43299-RA">
    <property type="protein sequence ID" value="nRc.2.0.1.t43299-RA"/>
    <property type="gene ID" value="nRc.2.0.1.g43299"/>
</dbReference>
<dbReference type="AlphaFoldDB" id="A0A915KXU5"/>
<sequence>MKLVTDSQSKSRTSTIISLKTYLLRMRMRKYPATVCNLDRMHKKQYVNATYVITDHESNYGILPQNV</sequence>
<protein>
    <submittedName>
        <fullName evidence="2">Uncharacterized protein</fullName>
    </submittedName>
</protein>
<organism evidence="1 2">
    <name type="scientific">Romanomermis culicivorax</name>
    <name type="common">Nematode worm</name>
    <dbReference type="NCBI Taxonomy" id="13658"/>
    <lineage>
        <taxon>Eukaryota</taxon>
        <taxon>Metazoa</taxon>
        <taxon>Ecdysozoa</taxon>
        <taxon>Nematoda</taxon>
        <taxon>Enoplea</taxon>
        <taxon>Dorylaimia</taxon>
        <taxon>Mermithida</taxon>
        <taxon>Mermithoidea</taxon>
        <taxon>Mermithidae</taxon>
        <taxon>Romanomermis</taxon>
    </lineage>
</organism>
<accession>A0A915KXU5</accession>
<proteinExistence type="predicted"/>